<dbReference type="EMBL" id="UINC01014911">
    <property type="protein sequence ID" value="SVA63215.1"/>
    <property type="molecule type" value="Genomic_DNA"/>
</dbReference>
<name>A0A381XEP8_9ZZZZ</name>
<dbReference type="SUPFAM" id="SSF47413">
    <property type="entry name" value="lambda repressor-like DNA-binding domains"/>
    <property type="match status" value="1"/>
</dbReference>
<proteinExistence type="predicted"/>
<dbReference type="CDD" id="cd00093">
    <property type="entry name" value="HTH_XRE"/>
    <property type="match status" value="1"/>
</dbReference>
<dbReference type="GO" id="GO:0003677">
    <property type="term" value="F:DNA binding"/>
    <property type="evidence" value="ECO:0007669"/>
    <property type="project" value="InterPro"/>
</dbReference>
<protein>
    <recommendedName>
        <fullName evidence="1">HTH cro/C1-type domain-containing protein</fullName>
    </recommendedName>
</protein>
<evidence type="ECO:0000259" key="1">
    <source>
        <dbReference type="PROSITE" id="PS50943"/>
    </source>
</evidence>
<dbReference type="AlphaFoldDB" id="A0A381XEP8"/>
<dbReference type="PROSITE" id="PS50943">
    <property type="entry name" value="HTH_CROC1"/>
    <property type="match status" value="1"/>
</dbReference>
<dbReference type="InterPro" id="IPR010982">
    <property type="entry name" value="Lambda_DNA-bd_dom_sf"/>
</dbReference>
<feature type="domain" description="HTH cro/C1-type" evidence="1">
    <location>
        <begin position="3"/>
        <end position="51"/>
    </location>
</feature>
<reference evidence="2" key="1">
    <citation type="submission" date="2018-05" db="EMBL/GenBank/DDBJ databases">
        <authorList>
            <person name="Lanie J.A."/>
            <person name="Ng W.-L."/>
            <person name="Kazmierczak K.M."/>
            <person name="Andrzejewski T.M."/>
            <person name="Davidsen T.M."/>
            <person name="Wayne K.J."/>
            <person name="Tettelin H."/>
            <person name="Glass J.I."/>
            <person name="Rusch D."/>
            <person name="Podicherti R."/>
            <person name="Tsui H.-C.T."/>
            <person name="Winkler M.E."/>
        </authorList>
    </citation>
    <scope>NUCLEOTIDE SEQUENCE</scope>
</reference>
<gene>
    <name evidence="2" type="ORF">METZ01_LOCUS116069</name>
</gene>
<dbReference type="Gene3D" id="1.10.260.40">
    <property type="entry name" value="lambda repressor-like DNA-binding domains"/>
    <property type="match status" value="1"/>
</dbReference>
<dbReference type="InterPro" id="IPR001387">
    <property type="entry name" value="Cro/C1-type_HTH"/>
</dbReference>
<accession>A0A381XEP8</accession>
<evidence type="ECO:0000313" key="2">
    <source>
        <dbReference type="EMBL" id="SVA63215.1"/>
    </source>
</evidence>
<sequence length="61" mass="6954">MFENDLTIKKLSKEIGVKEITIQFWRTGMREPSVHNARRLSKFFLVSLDELFGPLPSGSGT</sequence>
<organism evidence="2">
    <name type="scientific">marine metagenome</name>
    <dbReference type="NCBI Taxonomy" id="408172"/>
    <lineage>
        <taxon>unclassified sequences</taxon>
        <taxon>metagenomes</taxon>
        <taxon>ecological metagenomes</taxon>
    </lineage>
</organism>
<dbReference type="Pfam" id="PF01381">
    <property type="entry name" value="HTH_3"/>
    <property type="match status" value="1"/>
</dbReference>